<dbReference type="InterPro" id="IPR024735">
    <property type="entry name" value="TcpC"/>
</dbReference>
<comment type="caution">
    <text evidence="1">The sequence shown here is derived from an EMBL/GenBank/DDBJ whole genome shotgun (WGS) entry which is preliminary data.</text>
</comment>
<evidence type="ECO:0008006" key="3">
    <source>
        <dbReference type="Google" id="ProtNLM"/>
    </source>
</evidence>
<dbReference type="CDD" id="cd16386">
    <property type="entry name" value="TcpC_N"/>
    <property type="match status" value="1"/>
</dbReference>
<dbReference type="Pfam" id="PF12642">
    <property type="entry name" value="TpcC"/>
    <property type="match status" value="1"/>
</dbReference>
<dbReference type="RefSeq" id="WP_149333493.1">
    <property type="nucleotide sequence ID" value="NZ_BJJW01000002.1"/>
</dbReference>
<dbReference type="InterPro" id="IPR035628">
    <property type="entry name" value="TcpC_C"/>
</dbReference>
<dbReference type="Gene3D" id="3.10.450.540">
    <property type="match status" value="1"/>
</dbReference>
<name>A0A5A5TYB0_LEUCI</name>
<sequence>MRGLPKLKVNFEYEKRKKDKPMKVPKAHTLNLARIRKLVLLLLVGLFLYFGFVLIKANAIARNNTTLRRDIVTLNKQLDKASAGTTSYNPIVGQYLANFLTDYYTVTIDSQSYRASKLSQYFAKNITLPTNTNNTHMKLNNAKLNGIFTVDNIKTAQYSLTISSDNKNTDLTVNVPYVQDNTKLTVVGLPYVANTIDSIGHVGSARYQKSDNQLTDSDTVTSVKKFTKQFVQKYVSSSTKDMSLLMANPVGLNGSVDLNTLDDSNIQVSGSKDNPIVTATMTVQVHGTNIMQTQTIRLELTKQSSTYFVTKFVQA</sequence>
<organism evidence="1 2">
    <name type="scientific">Leuconostoc citreum</name>
    <dbReference type="NCBI Taxonomy" id="33964"/>
    <lineage>
        <taxon>Bacteria</taxon>
        <taxon>Bacillati</taxon>
        <taxon>Bacillota</taxon>
        <taxon>Bacilli</taxon>
        <taxon>Lactobacillales</taxon>
        <taxon>Lactobacillaceae</taxon>
        <taxon>Leuconostoc</taxon>
    </lineage>
</organism>
<accession>A0A5A5TYB0</accession>
<dbReference type="CDD" id="cd16428">
    <property type="entry name" value="TcpC_C"/>
    <property type="match status" value="1"/>
</dbReference>
<dbReference type="AlphaFoldDB" id="A0A5A5TYB0"/>
<proteinExistence type="predicted"/>
<protein>
    <recommendedName>
        <fullName evidence="3">Conjugal transfer protein</fullName>
    </recommendedName>
</protein>
<gene>
    <name evidence="1" type="ORF">LCIT_01240</name>
</gene>
<dbReference type="EMBL" id="BJJW01000002">
    <property type="protein sequence ID" value="GDZ82882.1"/>
    <property type="molecule type" value="Genomic_DNA"/>
</dbReference>
<evidence type="ECO:0000313" key="1">
    <source>
        <dbReference type="EMBL" id="GDZ82882.1"/>
    </source>
</evidence>
<dbReference type="Proteomes" id="UP000323274">
    <property type="component" value="Unassembled WGS sequence"/>
</dbReference>
<evidence type="ECO:0000313" key="2">
    <source>
        <dbReference type="Proteomes" id="UP000323274"/>
    </source>
</evidence>
<reference evidence="1 2" key="1">
    <citation type="submission" date="2019-04" db="EMBL/GenBank/DDBJ databases">
        <title>A pseudo-fructophilic Leuconostoc citreum strain F192-5 isolated from peel of satsuma mandarin: the first report for isolation and characterization of strain-dependent fructophilic-like characteristics.</title>
        <authorList>
            <person name="Maeno S."/>
            <person name="Tanizawa Y."/>
            <person name="Kajikawa A."/>
            <person name="Kanesaki Y."/>
            <person name="Kubota E."/>
            <person name="Arita M."/>
            <person name="Leon D."/>
            <person name="Endo A."/>
        </authorList>
    </citation>
    <scope>NUCLEOTIDE SEQUENCE [LARGE SCALE GENOMIC DNA]</scope>
    <source>
        <strain evidence="1 2">F192-5</strain>
    </source>
</reference>